<evidence type="ECO:0000313" key="12">
    <source>
        <dbReference type="Proteomes" id="UP000027456"/>
    </source>
</evidence>
<evidence type="ECO:0000256" key="5">
    <source>
        <dbReference type="ARBA" id="ARBA00022723"/>
    </source>
</evidence>
<dbReference type="CDD" id="cd03478">
    <property type="entry name" value="Rieske_AIFL_N"/>
    <property type="match status" value="1"/>
</dbReference>
<feature type="domain" description="Rieske" evidence="10">
    <location>
        <begin position="29"/>
        <end position="125"/>
    </location>
</feature>
<dbReference type="GO" id="GO:0005737">
    <property type="term" value="C:cytoplasm"/>
    <property type="evidence" value="ECO:0007669"/>
    <property type="project" value="TreeGrafter"/>
</dbReference>
<comment type="cofactor">
    <cofactor evidence="1">
        <name>FAD</name>
        <dbReference type="ChEBI" id="CHEBI:57692"/>
    </cofactor>
</comment>
<keyword evidence="5" id="KW-0479">Metal-binding</keyword>
<dbReference type="GO" id="GO:0051537">
    <property type="term" value="F:2 iron, 2 sulfur cluster binding"/>
    <property type="evidence" value="ECO:0007669"/>
    <property type="project" value="UniProtKB-KW"/>
</dbReference>
<evidence type="ECO:0000313" key="11">
    <source>
        <dbReference type="EMBL" id="KEP54431.1"/>
    </source>
</evidence>
<dbReference type="PANTHER" id="PTHR43557">
    <property type="entry name" value="APOPTOSIS-INDUCING FACTOR 1"/>
    <property type="match status" value="1"/>
</dbReference>
<dbReference type="InterPro" id="IPR028202">
    <property type="entry name" value="Reductase_C"/>
</dbReference>
<evidence type="ECO:0000256" key="1">
    <source>
        <dbReference type="ARBA" id="ARBA00001974"/>
    </source>
</evidence>
<evidence type="ECO:0000256" key="3">
    <source>
        <dbReference type="ARBA" id="ARBA00022630"/>
    </source>
</evidence>
<dbReference type="PANTHER" id="PTHR43557:SF2">
    <property type="entry name" value="RIESKE DOMAIN-CONTAINING PROTEIN-RELATED"/>
    <property type="match status" value="1"/>
</dbReference>
<comment type="similarity">
    <text evidence="2">Belongs to the FAD-dependent oxidoreductase family.</text>
</comment>
<keyword evidence="6" id="KW-0274">FAD</keyword>
<protein>
    <submittedName>
        <fullName evidence="11">Flavorubredoxin reductase</fullName>
    </submittedName>
</protein>
<dbReference type="GO" id="GO:0016651">
    <property type="term" value="F:oxidoreductase activity, acting on NAD(P)H"/>
    <property type="evidence" value="ECO:0007669"/>
    <property type="project" value="TreeGrafter"/>
</dbReference>
<proteinExistence type="inferred from homology"/>
<dbReference type="Pfam" id="PF14759">
    <property type="entry name" value="Reductase_C"/>
    <property type="match status" value="1"/>
</dbReference>
<dbReference type="SUPFAM" id="SSF50022">
    <property type="entry name" value="ISP domain"/>
    <property type="match status" value="1"/>
</dbReference>
<evidence type="ECO:0000256" key="8">
    <source>
        <dbReference type="ARBA" id="ARBA00023004"/>
    </source>
</evidence>
<evidence type="ECO:0000256" key="4">
    <source>
        <dbReference type="ARBA" id="ARBA00022714"/>
    </source>
</evidence>
<dbReference type="Pfam" id="PF00355">
    <property type="entry name" value="Rieske"/>
    <property type="match status" value="1"/>
</dbReference>
<dbReference type="OrthoDB" id="6029at2759"/>
<keyword evidence="4" id="KW-0001">2Fe-2S</keyword>
<dbReference type="PRINTS" id="PR00368">
    <property type="entry name" value="FADPNR"/>
</dbReference>
<sequence>MLLRQSSRFASRFVLRSSSHLFRMSTKSLPVLDASELADGQLKQVEFDGGNVLLSKIGDKIFATSAFCTHYGAPLAKGVLTKDGRVVCPWHGACFQVCSGDIEDAPAPDALHSFKAEVKDGKIVVTANPEHTTKEGKSRPPKLASVSVSSSEPGVVIVGGGSGGLFTVESLRENGYQGSITLVSKEEYAPIDRTKLSKALITDPSKIEFRKPEVLKERYGVNFRSGTSVTGLDPASKTVTLSNGETITYTHVVLAPGSAPRRLPIEGADLGNVLTLRTIGNAKQIDDVLKEGKRIAFVGSSFISMELVVVASKRKLASLDVIGMEEVPFQNVLGKEVGAGLMKYHTKQGVTFHMQSKIKKFSGTTNVSSITFTDSSGSDKTLEVDAVIMGTGVAPATEFLKSGPFTLEKDGGLAVDELLRVKGFEDAGVYAIGDIAHYPQAPTGNSIRVEHWNVANNHGRAVGKTISGSPQPFKKVPIFWSAQGQQLRYCGIGTGYDDVIIKGDPGEMKFVAYYVKGDKVIAVSSMQNDPIVSKCSELMRLELMPTVSELRAGKVRLCTSILVSIVNSLCRTRCRSIFQAPRDLIKSNETLCVNTFDKCNLVYHVNATLSKFAQRRDNRCSGTLRVVQDKIVIQVKVQQTGNRSLQKVQMCGKAESRKTTTN</sequence>
<dbReference type="PROSITE" id="PS51296">
    <property type="entry name" value="RIESKE"/>
    <property type="match status" value="1"/>
</dbReference>
<evidence type="ECO:0000256" key="2">
    <source>
        <dbReference type="ARBA" id="ARBA00006442"/>
    </source>
</evidence>
<dbReference type="InterPro" id="IPR036922">
    <property type="entry name" value="Rieske_2Fe-2S_sf"/>
</dbReference>
<dbReference type="InterPro" id="IPR023753">
    <property type="entry name" value="FAD/NAD-binding_dom"/>
</dbReference>
<dbReference type="InterPro" id="IPR050446">
    <property type="entry name" value="FAD-oxidoreductase/Apoptosis"/>
</dbReference>
<dbReference type="HOGENOM" id="CLU_003291_4_2_1"/>
<dbReference type="Gene3D" id="2.102.10.10">
    <property type="entry name" value="Rieske [2Fe-2S] iron-sulphur domain"/>
    <property type="match status" value="1"/>
</dbReference>
<dbReference type="PRINTS" id="PR00411">
    <property type="entry name" value="PNDRDTASEI"/>
</dbReference>
<dbReference type="EMBL" id="AZST01000028">
    <property type="protein sequence ID" value="KEP54431.1"/>
    <property type="molecule type" value="Genomic_DNA"/>
</dbReference>
<name>A0A074S4U7_9AGAM</name>
<dbReference type="SUPFAM" id="SSF51905">
    <property type="entry name" value="FAD/NAD(P)-binding domain"/>
    <property type="match status" value="2"/>
</dbReference>
<dbReference type="Gene3D" id="3.30.390.30">
    <property type="match status" value="1"/>
</dbReference>
<keyword evidence="3" id="KW-0285">Flavoprotein</keyword>
<dbReference type="STRING" id="1423351.A0A074S4U7"/>
<dbReference type="InterPro" id="IPR017941">
    <property type="entry name" value="Rieske_2Fe-2S"/>
</dbReference>
<reference evidence="11 12" key="1">
    <citation type="submission" date="2013-12" db="EMBL/GenBank/DDBJ databases">
        <authorList>
            <person name="Cubeta M."/>
            <person name="Pakala S."/>
            <person name="Fedorova N."/>
            <person name="Thomas E."/>
            <person name="Dean R."/>
            <person name="Jabaji S."/>
            <person name="Neate S."/>
            <person name="Toda T."/>
            <person name="Tavantzis S."/>
            <person name="Vilgalys R."/>
            <person name="Bharathan N."/>
            <person name="Pakala S."/>
            <person name="Losada L.S."/>
            <person name="Zafar N."/>
            <person name="Nierman W."/>
        </authorList>
    </citation>
    <scope>NUCLEOTIDE SEQUENCE [LARGE SCALE GENOMIC DNA]</scope>
    <source>
        <strain evidence="11 12">123E</strain>
    </source>
</reference>
<keyword evidence="9" id="KW-0411">Iron-sulfur</keyword>
<dbReference type="AlphaFoldDB" id="A0A074S4U7"/>
<organism evidence="11 12">
    <name type="scientific">Rhizoctonia solani 123E</name>
    <dbReference type="NCBI Taxonomy" id="1423351"/>
    <lineage>
        <taxon>Eukaryota</taxon>
        <taxon>Fungi</taxon>
        <taxon>Dikarya</taxon>
        <taxon>Basidiomycota</taxon>
        <taxon>Agaricomycotina</taxon>
        <taxon>Agaricomycetes</taxon>
        <taxon>Cantharellales</taxon>
        <taxon>Ceratobasidiaceae</taxon>
        <taxon>Rhizoctonia</taxon>
    </lineage>
</organism>
<dbReference type="GO" id="GO:0046872">
    <property type="term" value="F:metal ion binding"/>
    <property type="evidence" value="ECO:0007669"/>
    <property type="project" value="UniProtKB-KW"/>
</dbReference>
<comment type="caution">
    <text evidence="11">The sequence shown here is derived from an EMBL/GenBank/DDBJ whole genome shotgun (WGS) entry which is preliminary data.</text>
</comment>
<evidence type="ECO:0000256" key="6">
    <source>
        <dbReference type="ARBA" id="ARBA00022827"/>
    </source>
</evidence>
<keyword evidence="7" id="KW-0560">Oxidoreductase</keyword>
<evidence type="ECO:0000256" key="7">
    <source>
        <dbReference type="ARBA" id="ARBA00023002"/>
    </source>
</evidence>
<keyword evidence="12" id="KW-1185">Reference proteome</keyword>
<dbReference type="InterPro" id="IPR036188">
    <property type="entry name" value="FAD/NAD-bd_sf"/>
</dbReference>
<keyword evidence="8" id="KW-0408">Iron</keyword>
<gene>
    <name evidence="11" type="ORF">V565_017480</name>
</gene>
<dbReference type="Proteomes" id="UP000027456">
    <property type="component" value="Unassembled WGS sequence"/>
</dbReference>
<dbReference type="SUPFAM" id="SSF55424">
    <property type="entry name" value="FAD/NAD-linked reductases, dimerisation (C-terminal) domain"/>
    <property type="match status" value="1"/>
</dbReference>
<dbReference type="Pfam" id="PF07992">
    <property type="entry name" value="Pyr_redox_2"/>
    <property type="match status" value="1"/>
</dbReference>
<dbReference type="Gene3D" id="3.50.50.60">
    <property type="entry name" value="FAD/NAD(P)-binding domain"/>
    <property type="match status" value="2"/>
</dbReference>
<accession>A0A074S4U7</accession>
<evidence type="ECO:0000256" key="9">
    <source>
        <dbReference type="ARBA" id="ARBA00023014"/>
    </source>
</evidence>
<dbReference type="InterPro" id="IPR016156">
    <property type="entry name" value="FAD/NAD-linked_Rdtase_dimer_sf"/>
</dbReference>
<evidence type="ECO:0000259" key="10">
    <source>
        <dbReference type="PROSITE" id="PS51296"/>
    </source>
</evidence>